<organism evidence="2 3">
    <name type="scientific">Vitrella brassicaformis (strain CCMP3155)</name>
    <dbReference type="NCBI Taxonomy" id="1169540"/>
    <lineage>
        <taxon>Eukaryota</taxon>
        <taxon>Sar</taxon>
        <taxon>Alveolata</taxon>
        <taxon>Colpodellida</taxon>
        <taxon>Vitrellaceae</taxon>
        <taxon>Vitrella</taxon>
    </lineage>
</organism>
<dbReference type="AlphaFoldDB" id="A0A0G4E9N7"/>
<dbReference type="EMBL" id="CDMY01000030">
    <property type="protein sequence ID" value="CEL91898.1"/>
    <property type="molecule type" value="Genomic_DNA"/>
</dbReference>
<reference evidence="2 3" key="1">
    <citation type="submission" date="2014-11" db="EMBL/GenBank/DDBJ databases">
        <authorList>
            <person name="Zhu J."/>
            <person name="Qi W."/>
            <person name="Song R."/>
        </authorList>
    </citation>
    <scope>NUCLEOTIDE SEQUENCE [LARGE SCALE GENOMIC DNA]</scope>
</reference>
<dbReference type="Proteomes" id="UP000041254">
    <property type="component" value="Unassembled WGS sequence"/>
</dbReference>
<evidence type="ECO:0000256" key="1">
    <source>
        <dbReference type="SAM" id="MobiDB-lite"/>
    </source>
</evidence>
<dbReference type="VEuPathDB" id="CryptoDB:Vbra_3512"/>
<sequence length="290" mass="32588">MGRAGVHDKFQSDTGLFNVYLAPSGGGKGKAVGWTKDVAQKFSAHLIRHINRVNRQRREEGGEEAELYPYPIGTVVTKIEDELSKAKQIEGLKSSLPLLPNPNRPTPTDKSKDETFDDSKDKRKDERVHDFYIDGYVAYWDYLSDDHTFAGCREFLFSLGNTVFSAIDEIGGFIGCTAGPSVAEASKKEARLCSIASNEPWRFTRANQDVVLQMKWTQMRLVSRGQPATFLLYILDDTRKASGLAYQFDVHFCEPEYADANFTGIIAHEKEEKDSERELLRGTCAWSLGI</sequence>
<evidence type="ECO:0000313" key="3">
    <source>
        <dbReference type="Proteomes" id="UP000041254"/>
    </source>
</evidence>
<feature type="region of interest" description="Disordered" evidence="1">
    <location>
        <begin position="94"/>
        <end position="121"/>
    </location>
</feature>
<name>A0A0G4E9N7_VITBC</name>
<proteinExistence type="predicted"/>
<feature type="compositionally biased region" description="Basic and acidic residues" evidence="1">
    <location>
        <begin position="107"/>
        <end position="121"/>
    </location>
</feature>
<protein>
    <submittedName>
        <fullName evidence="2">Uncharacterized protein</fullName>
    </submittedName>
</protein>
<accession>A0A0G4E9N7</accession>
<keyword evidence="3" id="KW-1185">Reference proteome</keyword>
<evidence type="ECO:0000313" key="2">
    <source>
        <dbReference type="EMBL" id="CEL91898.1"/>
    </source>
</evidence>
<gene>
    <name evidence="2" type="ORF">Vbra_3512</name>
</gene>
<dbReference type="InParanoid" id="A0A0G4E9N7"/>